<accession>A0A918DJ30</accession>
<dbReference type="GO" id="GO:0034220">
    <property type="term" value="P:monoatomic ion transmembrane transport"/>
    <property type="evidence" value="ECO:0007669"/>
    <property type="project" value="UniProtKB-KW"/>
</dbReference>
<comment type="caution">
    <text evidence="3">The sequence shown here is derived from an EMBL/GenBank/DDBJ whole genome shotgun (WGS) entry which is preliminary data.</text>
</comment>
<evidence type="ECO:0000313" key="4">
    <source>
        <dbReference type="Proteomes" id="UP000606935"/>
    </source>
</evidence>
<reference evidence="3" key="2">
    <citation type="submission" date="2020-09" db="EMBL/GenBank/DDBJ databases">
        <authorList>
            <person name="Sun Q."/>
            <person name="Zhou Y."/>
        </authorList>
    </citation>
    <scope>NUCLEOTIDE SEQUENCE</scope>
    <source>
        <strain evidence="3">CGMCC 1.7086</strain>
    </source>
</reference>
<sequence>MTFYKLRKLVARYFQDMRWYSIVLAFFLYGLSSWLLLTWADEQALTRWPDFLYFLVVTSSTVGYGDMSPASEAGRYVVSLFVIPVGLSLFALILGRAAAWVSSQWFKGVKGLKQLHVDNHILVMGWNGQRTLHLLNLLLRERQHTAEQQSIVLCVKAEIDNPMPDHIEFVRVESFNQDADMNKACISQAAVIIIDNEHDDITMTTALYANQRNPDSHILAYFHDESLARLLQTHCPNVECTPSVAVEMLAKSAFDPGSSALHHDLLSVQEGQAQYSVTLPVLAKPLSVGEVFRALKEKHDATLIGLADKDKRIELNPPLQKQLSAGDKLYYIAVNRIRQIDWETLHVQ</sequence>
<dbReference type="SUPFAM" id="SSF81324">
    <property type="entry name" value="Voltage-gated potassium channels"/>
    <property type="match status" value="1"/>
</dbReference>
<keyword evidence="3" id="KW-0406">Ion transport</keyword>
<dbReference type="AlphaFoldDB" id="A0A918DJ30"/>
<protein>
    <submittedName>
        <fullName evidence="3">Potassium channel protein</fullName>
    </submittedName>
</protein>
<keyword evidence="3" id="KW-0407">Ion channel</keyword>
<evidence type="ECO:0000313" key="3">
    <source>
        <dbReference type="EMBL" id="GGO67073.1"/>
    </source>
</evidence>
<evidence type="ECO:0000259" key="2">
    <source>
        <dbReference type="Pfam" id="PF07885"/>
    </source>
</evidence>
<feature type="transmembrane region" description="Helical" evidence="1">
    <location>
        <begin position="73"/>
        <end position="94"/>
    </location>
</feature>
<dbReference type="Gene3D" id="3.40.50.720">
    <property type="entry name" value="NAD(P)-binding Rossmann-like Domain"/>
    <property type="match status" value="1"/>
</dbReference>
<feature type="domain" description="Potassium channel" evidence="2">
    <location>
        <begin position="30"/>
        <end position="101"/>
    </location>
</feature>
<dbReference type="InterPro" id="IPR036291">
    <property type="entry name" value="NAD(P)-bd_dom_sf"/>
</dbReference>
<dbReference type="Proteomes" id="UP000606935">
    <property type="component" value="Unassembled WGS sequence"/>
</dbReference>
<evidence type="ECO:0000256" key="1">
    <source>
        <dbReference type="SAM" id="Phobius"/>
    </source>
</evidence>
<keyword evidence="4" id="KW-1185">Reference proteome</keyword>
<dbReference type="EMBL" id="BMLS01000002">
    <property type="protein sequence ID" value="GGO67073.1"/>
    <property type="molecule type" value="Genomic_DNA"/>
</dbReference>
<name>A0A918DJ30_9ALTE</name>
<keyword evidence="1" id="KW-0812">Transmembrane</keyword>
<dbReference type="Gene3D" id="1.10.287.70">
    <property type="match status" value="1"/>
</dbReference>
<dbReference type="PANTHER" id="PTHR43833">
    <property type="entry name" value="POTASSIUM CHANNEL PROTEIN 2-RELATED-RELATED"/>
    <property type="match status" value="1"/>
</dbReference>
<proteinExistence type="predicted"/>
<dbReference type="PANTHER" id="PTHR43833:SF9">
    <property type="entry name" value="POTASSIUM CHANNEL PROTEIN YUGO-RELATED"/>
    <property type="match status" value="1"/>
</dbReference>
<gene>
    <name evidence="3" type="ORF">GCM10010982_12660</name>
</gene>
<dbReference type="InterPro" id="IPR050721">
    <property type="entry name" value="Trk_Ktr_HKT_K-transport"/>
</dbReference>
<keyword evidence="3" id="KW-0813">Transport</keyword>
<feature type="transmembrane region" description="Helical" evidence="1">
    <location>
        <begin position="20"/>
        <end position="39"/>
    </location>
</feature>
<dbReference type="Pfam" id="PF07885">
    <property type="entry name" value="Ion_trans_2"/>
    <property type="match status" value="1"/>
</dbReference>
<organism evidence="3 4">
    <name type="scientific">Bowmanella pacifica</name>
    <dbReference type="NCBI Taxonomy" id="502051"/>
    <lineage>
        <taxon>Bacteria</taxon>
        <taxon>Pseudomonadati</taxon>
        <taxon>Pseudomonadota</taxon>
        <taxon>Gammaproteobacteria</taxon>
        <taxon>Alteromonadales</taxon>
        <taxon>Alteromonadaceae</taxon>
        <taxon>Bowmanella</taxon>
    </lineage>
</organism>
<reference evidence="3" key="1">
    <citation type="journal article" date="2014" name="Int. J. Syst. Evol. Microbiol.">
        <title>Complete genome sequence of Corynebacterium casei LMG S-19264T (=DSM 44701T), isolated from a smear-ripened cheese.</title>
        <authorList>
            <consortium name="US DOE Joint Genome Institute (JGI-PGF)"/>
            <person name="Walter F."/>
            <person name="Albersmeier A."/>
            <person name="Kalinowski J."/>
            <person name="Ruckert C."/>
        </authorList>
    </citation>
    <scope>NUCLEOTIDE SEQUENCE</scope>
    <source>
        <strain evidence="3">CGMCC 1.7086</strain>
    </source>
</reference>
<dbReference type="InterPro" id="IPR013099">
    <property type="entry name" value="K_chnl_dom"/>
</dbReference>
<dbReference type="SUPFAM" id="SSF51735">
    <property type="entry name" value="NAD(P)-binding Rossmann-fold domains"/>
    <property type="match status" value="1"/>
</dbReference>
<keyword evidence="1" id="KW-1133">Transmembrane helix</keyword>
<keyword evidence="1" id="KW-0472">Membrane</keyword>
<feature type="transmembrane region" description="Helical" evidence="1">
    <location>
        <begin position="51"/>
        <end position="67"/>
    </location>
</feature>